<keyword evidence="3" id="KW-1185">Reference proteome</keyword>
<organism evidence="2 3">
    <name type="scientific">Enterovibrio qingdaonensis</name>
    <dbReference type="NCBI Taxonomy" id="2899818"/>
    <lineage>
        <taxon>Bacteria</taxon>
        <taxon>Pseudomonadati</taxon>
        <taxon>Pseudomonadota</taxon>
        <taxon>Gammaproteobacteria</taxon>
        <taxon>Vibrionales</taxon>
        <taxon>Vibrionaceae</taxon>
        <taxon>Enterovibrio</taxon>
    </lineage>
</organism>
<evidence type="ECO:0000313" key="3">
    <source>
        <dbReference type="Proteomes" id="UP001149821"/>
    </source>
</evidence>
<dbReference type="InterPro" id="IPR013783">
    <property type="entry name" value="Ig-like_fold"/>
</dbReference>
<proteinExistence type="predicted"/>
<feature type="signal peptide" evidence="1">
    <location>
        <begin position="1"/>
        <end position="17"/>
    </location>
</feature>
<accession>A0ABT5QLR5</accession>
<dbReference type="SUPFAM" id="SSF49354">
    <property type="entry name" value="PapD-like"/>
    <property type="match status" value="1"/>
</dbReference>
<gene>
    <name evidence="2" type="ORF">LRP49_12130</name>
</gene>
<dbReference type="InterPro" id="IPR008962">
    <property type="entry name" value="PapD-like_sf"/>
</dbReference>
<reference evidence="2" key="1">
    <citation type="submission" date="2021-12" db="EMBL/GenBank/DDBJ databases">
        <title>Enterovibrio ZSDZ35 sp. nov. and Enterovibrio ZSDZ42 sp. nov., isolated from coastal seawater in Qingdao.</title>
        <authorList>
            <person name="Zhang P."/>
        </authorList>
    </citation>
    <scope>NUCLEOTIDE SEQUENCE</scope>
    <source>
        <strain evidence="2">ZSDZ35</strain>
    </source>
</reference>
<protein>
    <recommendedName>
        <fullName evidence="4">P pilus assembly protein, chaperone PapD</fullName>
    </recommendedName>
</protein>
<dbReference type="RefSeq" id="WP_274142458.1">
    <property type="nucleotide sequence ID" value="NZ_JAJUBB010000007.1"/>
</dbReference>
<keyword evidence="1" id="KW-0732">Signal</keyword>
<name>A0ABT5QLR5_9GAMM</name>
<evidence type="ECO:0008006" key="4">
    <source>
        <dbReference type="Google" id="ProtNLM"/>
    </source>
</evidence>
<dbReference type="Gene3D" id="2.60.40.10">
    <property type="entry name" value="Immunoglobulins"/>
    <property type="match status" value="1"/>
</dbReference>
<sequence>MKPFCILLALLSFELTALTITPTVLEISTQPKMSAQIRLENTSSKQTPIEVSVRHLVFDDGGSFVVEDAENTDLVVFPPAAVLDVGGVQIFRLQWLGNASLPQSQSFFVRFTQPALEMPEIIDGTGNESGSALAIEIHYNALIHLSSPSQKPDLTLRVSSEGVATLTNRGDRYTFLSRFRFLHQTKHVLEMPETLFGERFIPPNTSVVLDSVSSVVPGIYVGESR</sequence>
<dbReference type="Proteomes" id="UP001149821">
    <property type="component" value="Unassembled WGS sequence"/>
</dbReference>
<comment type="caution">
    <text evidence="2">The sequence shown here is derived from an EMBL/GenBank/DDBJ whole genome shotgun (WGS) entry which is preliminary data.</text>
</comment>
<feature type="chain" id="PRO_5045447780" description="P pilus assembly protein, chaperone PapD" evidence="1">
    <location>
        <begin position="18"/>
        <end position="225"/>
    </location>
</feature>
<dbReference type="EMBL" id="JAJUBB010000007">
    <property type="protein sequence ID" value="MDD1781922.1"/>
    <property type="molecule type" value="Genomic_DNA"/>
</dbReference>
<evidence type="ECO:0000313" key="2">
    <source>
        <dbReference type="EMBL" id="MDD1781922.1"/>
    </source>
</evidence>
<evidence type="ECO:0000256" key="1">
    <source>
        <dbReference type="SAM" id="SignalP"/>
    </source>
</evidence>